<dbReference type="EC" id="2.10.1.1" evidence="3"/>
<dbReference type="AlphaFoldDB" id="A0A170QBV8"/>
<comment type="pathway">
    <text evidence="2">Cofactor biosynthesis; molybdopterin biosynthesis.</text>
</comment>
<gene>
    <name evidence="11" type="ORF">MGWOODY_Mmi1005</name>
</gene>
<accession>A0A170QBV8</accession>
<evidence type="ECO:0000256" key="6">
    <source>
        <dbReference type="ARBA" id="ARBA00022723"/>
    </source>
</evidence>
<keyword evidence="8" id="KW-0501">Molybdenum cofactor biosynthesis</keyword>
<dbReference type="NCBIfam" id="NF045515">
    <property type="entry name" value="Glp_gephyrin"/>
    <property type="match status" value="1"/>
</dbReference>
<dbReference type="SUPFAM" id="SSF53218">
    <property type="entry name" value="Molybdenum cofactor biosynthesis proteins"/>
    <property type="match status" value="1"/>
</dbReference>
<evidence type="ECO:0000259" key="10">
    <source>
        <dbReference type="SMART" id="SM00852"/>
    </source>
</evidence>
<comment type="cofactor">
    <cofactor evidence="1">
        <name>Mg(2+)</name>
        <dbReference type="ChEBI" id="CHEBI:18420"/>
    </cofactor>
</comment>
<evidence type="ECO:0000256" key="2">
    <source>
        <dbReference type="ARBA" id="ARBA00005046"/>
    </source>
</evidence>
<dbReference type="SUPFAM" id="SSF63867">
    <property type="entry name" value="MoeA C-terminal domain-like"/>
    <property type="match status" value="1"/>
</dbReference>
<dbReference type="PANTHER" id="PTHR10192">
    <property type="entry name" value="MOLYBDOPTERIN BIOSYNTHESIS PROTEIN"/>
    <property type="match status" value="1"/>
</dbReference>
<keyword evidence="7" id="KW-0460">Magnesium</keyword>
<feature type="domain" description="MoaB/Mog" evidence="10">
    <location>
        <begin position="181"/>
        <end position="319"/>
    </location>
</feature>
<dbReference type="InterPro" id="IPR005111">
    <property type="entry name" value="MoeA_C_domain_IV"/>
</dbReference>
<keyword evidence="4" id="KW-0500">Molybdenum</keyword>
<dbReference type="GO" id="GO:0046872">
    <property type="term" value="F:metal ion binding"/>
    <property type="evidence" value="ECO:0007669"/>
    <property type="project" value="UniProtKB-KW"/>
</dbReference>
<keyword evidence="5" id="KW-0808">Transferase</keyword>
<dbReference type="GO" id="GO:0005829">
    <property type="term" value="C:cytosol"/>
    <property type="evidence" value="ECO:0007669"/>
    <property type="project" value="TreeGrafter"/>
</dbReference>
<dbReference type="InterPro" id="IPR001453">
    <property type="entry name" value="MoaB/Mog_dom"/>
</dbReference>
<keyword evidence="6" id="KW-0479">Metal-binding</keyword>
<dbReference type="InterPro" id="IPR036135">
    <property type="entry name" value="MoeA_linker/N_sf"/>
</dbReference>
<dbReference type="Pfam" id="PF03454">
    <property type="entry name" value="MoeA_C"/>
    <property type="match status" value="1"/>
</dbReference>
<evidence type="ECO:0000256" key="7">
    <source>
        <dbReference type="ARBA" id="ARBA00022842"/>
    </source>
</evidence>
<proteinExistence type="predicted"/>
<dbReference type="EMBL" id="FAXC01000051">
    <property type="protein sequence ID" value="CUV08377.1"/>
    <property type="molecule type" value="Genomic_DNA"/>
</dbReference>
<dbReference type="Pfam" id="PF03453">
    <property type="entry name" value="MoeA_N"/>
    <property type="match status" value="1"/>
</dbReference>
<protein>
    <recommendedName>
        <fullName evidence="3">molybdopterin molybdotransferase</fullName>
        <ecNumber evidence="3">2.10.1.1</ecNumber>
    </recommendedName>
</protein>
<dbReference type="UniPathway" id="UPA00344"/>
<evidence type="ECO:0000256" key="4">
    <source>
        <dbReference type="ARBA" id="ARBA00022505"/>
    </source>
</evidence>
<evidence type="ECO:0000256" key="3">
    <source>
        <dbReference type="ARBA" id="ARBA00013269"/>
    </source>
</evidence>
<dbReference type="FunFam" id="2.170.190.11:FF:000001">
    <property type="entry name" value="Molybdopterin molybdenumtransferase"/>
    <property type="match status" value="1"/>
</dbReference>
<name>A0A170QBV8_9ZZZZ</name>
<dbReference type="NCBIfam" id="TIGR00177">
    <property type="entry name" value="molyb_syn"/>
    <property type="match status" value="1"/>
</dbReference>
<dbReference type="InterPro" id="IPR036425">
    <property type="entry name" value="MoaB/Mog-like_dom_sf"/>
</dbReference>
<evidence type="ECO:0000256" key="8">
    <source>
        <dbReference type="ARBA" id="ARBA00023150"/>
    </source>
</evidence>
<dbReference type="Gene3D" id="2.40.340.10">
    <property type="entry name" value="MoeA, C-terminal, domain IV"/>
    <property type="match status" value="1"/>
</dbReference>
<dbReference type="InterPro" id="IPR038987">
    <property type="entry name" value="MoeA-like"/>
</dbReference>
<dbReference type="Gene3D" id="2.170.190.11">
    <property type="entry name" value="Molybdopterin biosynthesis moea protein, domain 3"/>
    <property type="match status" value="1"/>
</dbReference>
<dbReference type="Pfam" id="PF00994">
    <property type="entry name" value="MoCF_biosynth"/>
    <property type="match status" value="1"/>
</dbReference>
<dbReference type="GO" id="GO:0006777">
    <property type="term" value="P:Mo-molybdopterin cofactor biosynthetic process"/>
    <property type="evidence" value="ECO:0007669"/>
    <property type="project" value="UniProtKB-KW"/>
</dbReference>
<comment type="catalytic activity">
    <reaction evidence="9">
        <text>adenylyl-molybdopterin + molybdate = Mo-molybdopterin + AMP + H(+)</text>
        <dbReference type="Rhea" id="RHEA:35047"/>
        <dbReference type="ChEBI" id="CHEBI:15378"/>
        <dbReference type="ChEBI" id="CHEBI:36264"/>
        <dbReference type="ChEBI" id="CHEBI:62727"/>
        <dbReference type="ChEBI" id="CHEBI:71302"/>
        <dbReference type="ChEBI" id="CHEBI:456215"/>
        <dbReference type="EC" id="2.10.1.1"/>
    </reaction>
</comment>
<dbReference type="Gene3D" id="3.90.105.10">
    <property type="entry name" value="Molybdopterin biosynthesis moea protein, domain 2"/>
    <property type="match status" value="1"/>
</dbReference>
<evidence type="ECO:0000313" key="11">
    <source>
        <dbReference type="EMBL" id="CUV08377.1"/>
    </source>
</evidence>
<dbReference type="InterPro" id="IPR036688">
    <property type="entry name" value="MoeA_C_domain_IV_sf"/>
</dbReference>
<dbReference type="FunFam" id="3.40.980.10:FF:000004">
    <property type="entry name" value="Molybdopterin molybdenumtransferase"/>
    <property type="match status" value="1"/>
</dbReference>
<evidence type="ECO:0000256" key="5">
    <source>
        <dbReference type="ARBA" id="ARBA00022679"/>
    </source>
</evidence>
<evidence type="ECO:0000256" key="1">
    <source>
        <dbReference type="ARBA" id="ARBA00001946"/>
    </source>
</evidence>
<dbReference type="Gene3D" id="3.40.980.10">
    <property type="entry name" value="MoaB/Mog-like domain"/>
    <property type="match status" value="1"/>
</dbReference>
<dbReference type="CDD" id="cd00887">
    <property type="entry name" value="MoeA"/>
    <property type="match status" value="1"/>
</dbReference>
<evidence type="ECO:0000256" key="9">
    <source>
        <dbReference type="ARBA" id="ARBA00047317"/>
    </source>
</evidence>
<dbReference type="SUPFAM" id="SSF63882">
    <property type="entry name" value="MoeA N-terminal region -like"/>
    <property type="match status" value="1"/>
</dbReference>
<dbReference type="SMART" id="SM00852">
    <property type="entry name" value="MoCF_biosynth"/>
    <property type="match status" value="1"/>
</dbReference>
<sequence length="407" mass="44561">MISVHEAKSIIQKYIPRLEETAVSLNKCDNRILVQDIKAPFPMPQFDNSAMDGFAVRCQDTESATDSHPVTLKMTGVSSAGSPCDLTLEPGECVQCMTGAEIPKGANAIVMVEYTSGFSNGDSVQVYQKAYEGKHIRKQGEEIQKNDILIAKGTRITPSEIGALATFGYGKARVSKKPRVAIFGTGNELVEPGEKLGQGQIFNSNLYVFAELTEKAGAKIIMREVIKDDKESLRSFLSTALDTCDMVISSGGVSMGRFDYVRDVFKGLGVQEHFWKVAQKPGKPLFFGTANSTLIFGLPGNPVSSYIGFMEWVWPVLESMMGKQVTTALTGTLAEKFPREKIKYRFLFGKAWMDDGKLVCKPSAKMGSHMLSSSLQANCILGSEMGDSVLEAGEEIRVNMLPWKTLL</sequence>
<organism evidence="11">
    <name type="scientific">hydrothermal vent metagenome</name>
    <dbReference type="NCBI Taxonomy" id="652676"/>
    <lineage>
        <taxon>unclassified sequences</taxon>
        <taxon>metagenomes</taxon>
        <taxon>ecological metagenomes</taxon>
    </lineage>
</organism>
<reference evidence="11" key="1">
    <citation type="submission" date="2015-10" db="EMBL/GenBank/DDBJ databases">
        <authorList>
            <person name="Gilbert D.G."/>
        </authorList>
    </citation>
    <scope>NUCLEOTIDE SEQUENCE</scope>
</reference>
<dbReference type="GO" id="GO:0061599">
    <property type="term" value="F:molybdopterin molybdotransferase activity"/>
    <property type="evidence" value="ECO:0007669"/>
    <property type="project" value="UniProtKB-EC"/>
</dbReference>
<dbReference type="PANTHER" id="PTHR10192:SF5">
    <property type="entry name" value="GEPHYRIN"/>
    <property type="match status" value="1"/>
</dbReference>
<dbReference type="InterPro" id="IPR005110">
    <property type="entry name" value="MoeA_linker/N"/>
</dbReference>